<evidence type="ECO:0000313" key="3">
    <source>
        <dbReference type="EMBL" id="EED96584.1"/>
    </source>
</evidence>
<dbReference type="KEGG" id="tps:THAPSDRAFT_20966"/>
<dbReference type="InterPro" id="IPR008979">
    <property type="entry name" value="Galactose-bd-like_sf"/>
</dbReference>
<dbReference type="OMA" id="FKFAVAC"/>
<protein>
    <recommendedName>
        <fullName evidence="2">NADH:ubiquinone oxidoreductase intermediate-associated protein 30 domain-containing protein</fullName>
    </recommendedName>
</protein>
<dbReference type="RefSeq" id="XP_002286943.1">
    <property type="nucleotide sequence ID" value="XM_002286907.1"/>
</dbReference>
<name>B8BRQ9_THAPS</name>
<evidence type="ECO:0000313" key="4">
    <source>
        <dbReference type="Proteomes" id="UP000001449"/>
    </source>
</evidence>
<dbReference type="eggNOG" id="KOG1203">
    <property type="taxonomic scope" value="Eukaryota"/>
</dbReference>
<dbReference type="InterPro" id="IPR039131">
    <property type="entry name" value="NDUFAF1"/>
</dbReference>
<dbReference type="Proteomes" id="UP000001449">
    <property type="component" value="Chromosome 1"/>
</dbReference>
<dbReference type="Pfam" id="PF08547">
    <property type="entry name" value="CIA30"/>
    <property type="match status" value="1"/>
</dbReference>
<dbReference type="HOGENOM" id="CLU_059028_5_1_1"/>
<dbReference type="GO" id="GO:0010257">
    <property type="term" value="P:NADH dehydrogenase complex assembly"/>
    <property type="evidence" value="ECO:0000318"/>
    <property type="project" value="GO_Central"/>
</dbReference>
<dbReference type="PANTHER" id="PTHR13194:SF19">
    <property type="entry name" value="NAD(P)-BINDING ROSSMANN-FOLD SUPERFAMILY PROTEIN"/>
    <property type="match status" value="1"/>
</dbReference>
<dbReference type="InParanoid" id="B8BRQ9"/>
<reference evidence="3 4" key="1">
    <citation type="journal article" date="2004" name="Science">
        <title>The genome of the diatom Thalassiosira pseudonana: ecology, evolution, and metabolism.</title>
        <authorList>
            <person name="Armbrust E.V."/>
            <person name="Berges J.A."/>
            <person name="Bowler C."/>
            <person name="Green B.R."/>
            <person name="Martinez D."/>
            <person name="Putnam N.H."/>
            <person name="Zhou S."/>
            <person name="Allen A.E."/>
            <person name="Apt K.E."/>
            <person name="Bechner M."/>
            <person name="Brzezinski M.A."/>
            <person name="Chaal B.K."/>
            <person name="Chiovitti A."/>
            <person name="Davis A.K."/>
            <person name="Demarest M.S."/>
            <person name="Detter J.C."/>
            <person name="Glavina T."/>
            <person name="Goodstein D."/>
            <person name="Hadi M.Z."/>
            <person name="Hellsten U."/>
            <person name="Hildebrand M."/>
            <person name="Jenkins B.D."/>
            <person name="Jurka J."/>
            <person name="Kapitonov V.V."/>
            <person name="Kroger N."/>
            <person name="Lau W.W."/>
            <person name="Lane T.W."/>
            <person name="Larimer F.W."/>
            <person name="Lippmeier J.C."/>
            <person name="Lucas S."/>
            <person name="Medina M."/>
            <person name="Montsant A."/>
            <person name="Obornik M."/>
            <person name="Parker M.S."/>
            <person name="Palenik B."/>
            <person name="Pazour G.J."/>
            <person name="Richardson P.M."/>
            <person name="Rynearson T.A."/>
            <person name="Saito M.A."/>
            <person name="Schwartz D.C."/>
            <person name="Thamatrakoln K."/>
            <person name="Valentin K."/>
            <person name="Vardi A."/>
            <person name="Wilkerson F.P."/>
            <person name="Rokhsar D.S."/>
        </authorList>
    </citation>
    <scope>NUCLEOTIDE SEQUENCE [LARGE SCALE GENOMIC DNA]</scope>
    <source>
        <strain evidence="3 4">CCMP1335</strain>
    </source>
</reference>
<sequence>MTAKMISDDADCTIGCWEDGNRVDWMRVGANCGGCGWFGLVDVPPPGTSKSTLLLLQCIYSYSLVAAFSAHRLSPLSTTRLYTTDDSSSSKERKPWDIFRFVSQSSKFIKPPLIPFLASPSNTVKKRVAPGETLWTPSSSQNLFNFAPLDDVVMGGASSSTVDNNTGLWRGTVTDANNGGFVGIRSTPFKNGLSLNMSSCKGVELRLRLGDGKRFKFVVRDDTSFNGICWTTEFDATAGEGGNGLAGLIGTSARNESNDKNTTIRIPFANQTPTIFARTVSGNTFDVTNVVGFQVAYSKFAFDNELNQNFELGDFALQILEVRTY</sequence>
<gene>
    <name evidence="3" type="ORF">THAPSDRAFT_20966</name>
</gene>
<keyword evidence="4" id="KW-1185">Reference proteome</keyword>
<evidence type="ECO:0000256" key="1">
    <source>
        <dbReference type="ARBA" id="ARBA00007884"/>
    </source>
</evidence>
<dbReference type="AlphaFoldDB" id="B8BRQ9"/>
<dbReference type="GeneID" id="7452528"/>
<proteinExistence type="inferred from homology"/>
<feature type="domain" description="NADH:ubiquinone oxidoreductase intermediate-associated protein 30" evidence="2">
    <location>
        <begin position="140"/>
        <end position="240"/>
    </location>
</feature>
<organism evidence="3 4">
    <name type="scientific">Thalassiosira pseudonana</name>
    <name type="common">Marine diatom</name>
    <name type="synonym">Cyclotella nana</name>
    <dbReference type="NCBI Taxonomy" id="35128"/>
    <lineage>
        <taxon>Eukaryota</taxon>
        <taxon>Sar</taxon>
        <taxon>Stramenopiles</taxon>
        <taxon>Ochrophyta</taxon>
        <taxon>Bacillariophyta</taxon>
        <taxon>Coscinodiscophyceae</taxon>
        <taxon>Thalassiosirophycidae</taxon>
        <taxon>Thalassiosirales</taxon>
        <taxon>Thalassiosiraceae</taxon>
        <taxon>Thalassiosira</taxon>
    </lineage>
</organism>
<dbReference type="PANTHER" id="PTHR13194">
    <property type="entry name" value="COMPLEX I INTERMEDIATE-ASSOCIATED PROTEIN 30"/>
    <property type="match status" value="1"/>
</dbReference>
<dbReference type="EMBL" id="CM000638">
    <property type="protein sequence ID" value="EED96584.1"/>
    <property type="molecule type" value="Genomic_DNA"/>
</dbReference>
<comment type="similarity">
    <text evidence="1">Belongs to the CIA30 family.</text>
</comment>
<dbReference type="InterPro" id="IPR013857">
    <property type="entry name" value="NADH-UbQ_OxRdtase-assoc_prot30"/>
</dbReference>
<dbReference type="PaxDb" id="35128-Thaps20966"/>
<accession>B8BRQ9</accession>
<dbReference type="STRING" id="35128.B8BRQ9"/>
<dbReference type="GO" id="GO:0051082">
    <property type="term" value="F:unfolded protein binding"/>
    <property type="evidence" value="ECO:0000318"/>
    <property type="project" value="GO_Central"/>
</dbReference>
<dbReference type="SUPFAM" id="SSF49785">
    <property type="entry name" value="Galactose-binding domain-like"/>
    <property type="match status" value="1"/>
</dbReference>
<reference evidence="3 4" key="2">
    <citation type="journal article" date="2008" name="Nature">
        <title>The Phaeodactylum genome reveals the evolutionary history of diatom genomes.</title>
        <authorList>
            <person name="Bowler C."/>
            <person name="Allen A.E."/>
            <person name="Badger J.H."/>
            <person name="Grimwood J."/>
            <person name="Jabbari K."/>
            <person name="Kuo A."/>
            <person name="Maheswari U."/>
            <person name="Martens C."/>
            <person name="Maumus F."/>
            <person name="Otillar R.P."/>
            <person name="Rayko E."/>
            <person name="Salamov A."/>
            <person name="Vandepoele K."/>
            <person name="Beszteri B."/>
            <person name="Gruber A."/>
            <person name="Heijde M."/>
            <person name="Katinka M."/>
            <person name="Mock T."/>
            <person name="Valentin K."/>
            <person name="Verret F."/>
            <person name="Berges J.A."/>
            <person name="Brownlee C."/>
            <person name="Cadoret J.P."/>
            <person name="Chiovitti A."/>
            <person name="Choi C.J."/>
            <person name="Coesel S."/>
            <person name="De Martino A."/>
            <person name="Detter J.C."/>
            <person name="Durkin C."/>
            <person name="Falciatore A."/>
            <person name="Fournet J."/>
            <person name="Haruta M."/>
            <person name="Huysman M.J."/>
            <person name="Jenkins B.D."/>
            <person name="Jiroutova K."/>
            <person name="Jorgensen R.E."/>
            <person name="Joubert Y."/>
            <person name="Kaplan A."/>
            <person name="Kroger N."/>
            <person name="Kroth P.G."/>
            <person name="La Roche J."/>
            <person name="Lindquist E."/>
            <person name="Lommer M."/>
            <person name="Martin-Jezequel V."/>
            <person name="Lopez P.J."/>
            <person name="Lucas S."/>
            <person name="Mangogna M."/>
            <person name="McGinnis K."/>
            <person name="Medlin L.K."/>
            <person name="Montsant A."/>
            <person name="Oudot-Le Secq M.P."/>
            <person name="Napoli C."/>
            <person name="Obornik M."/>
            <person name="Parker M.S."/>
            <person name="Petit J.L."/>
            <person name="Porcel B.M."/>
            <person name="Poulsen N."/>
            <person name="Robison M."/>
            <person name="Rychlewski L."/>
            <person name="Rynearson T.A."/>
            <person name="Schmutz J."/>
            <person name="Shapiro H."/>
            <person name="Siaut M."/>
            <person name="Stanley M."/>
            <person name="Sussman M.R."/>
            <person name="Taylor A.R."/>
            <person name="Vardi A."/>
            <person name="von Dassow P."/>
            <person name="Vyverman W."/>
            <person name="Willis A."/>
            <person name="Wyrwicz L.S."/>
            <person name="Rokhsar D.S."/>
            <person name="Weissenbach J."/>
            <person name="Armbrust E.V."/>
            <person name="Green B.R."/>
            <person name="Van de Peer Y."/>
            <person name="Grigoriev I.V."/>
        </authorList>
    </citation>
    <scope>NUCLEOTIDE SEQUENCE [LARGE SCALE GENOMIC DNA]</scope>
    <source>
        <strain evidence="3 4">CCMP1335</strain>
    </source>
</reference>
<evidence type="ECO:0000259" key="2">
    <source>
        <dbReference type="Pfam" id="PF08547"/>
    </source>
</evidence>